<dbReference type="Proteomes" id="UP000477739">
    <property type="component" value="Unassembled WGS sequence"/>
</dbReference>
<protein>
    <submittedName>
        <fullName evidence="1">Uncharacterized protein</fullName>
    </submittedName>
</protein>
<reference evidence="1 2" key="1">
    <citation type="submission" date="2019-11" db="EMBL/GenBank/DDBJ databases">
        <title>Escherichia alba sp. nov. isolated from the gut of plastic-eating superworms Zophobas atratus.</title>
        <authorList>
            <person name="Yang Y."/>
        </authorList>
    </citation>
    <scope>NUCLEOTIDE SEQUENCE [LARGE SCALE GENOMIC DNA]</scope>
    <source>
        <strain evidence="2">BIT-B35</strain>
    </source>
</reference>
<sequence length="134" mass="15762">MKLLPTRSEKAIFSMAEAIGGVSGKRWRKDELRTLEKYYPEYGTDRVARLLNRSPESVKLKPSRMGIRYRGCAIDDGVFRIWSQEEWTLLEKTMHLSVAEQMVLLPGRTRLSVEKAREWLKKRNDKIKQMKYTV</sequence>
<proteinExistence type="predicted"/>
<dbReference type="RefSeq" id="WP_155109758.1">
    <property type="nucleotide sequence ID" value="NZ_WMJZ01000033.1"/>
</dbReference>
<name>A0A6L6IPX7_9ENTR</name>
<evidence type="ECO:0000313" key="1">
    <source>
        <dbReference type="EMBL" id="MTH48275.1"/>
    </source>
</evidence>
<dbReference type="OrthoDB" id="6174079at2"/>
<comment type="caution">
    <text evidence="1">The sequence shown here is derived from an EMBL/GenBank/DDBJ whole genome shotgun (WGS) entry which is preliminary data.</text>
</comment>
<keyword evidence="2" id="KW-1185">Reference proteome</keyword>
<gene>
    <name evidence="1" type="ORF">GJV78_18855</name>
</gene>
<dbReference type="AlphaFoldDB" id="A0A6L6IPX7"/>
<organism evidence="1 2">
    <name type="scientific">Intestinirhabdus alba</name>
    <dbReference type="NCBI Taxonomy" id="2899544"/>
    <lineage>
        <taxon>Bacteria</taxon>
        <taxon>Pseudomonadati</taxon>
        <taxon>Pseudomonadota</taxon>
        <taxon>Gammaproteobacteria</taxon>
        <taxon>Enterobacterales</taxon>
        <taxon>Enterobacteriaceae</taxon>
        <taxon>Intestinirhabdus</taxon>
    </lineage>
</organism>
<accession>A0A6L6IPX7</accession>
<dbReference type="EMBL" id="WMJZ01000033">
    <property type="protein sequence ID" value="MTH48275.1"/>
    <property type="molecule type" value="Genomic_DNA"/>
</dbReference>
<evidence type="ECO:0000313" key="2">
    <source>
        <dbReference type="Proteomes" id="UP000477739"/>
    </source>
</evidence>